<feature type="domain" description="HMG box" evidence="8">
    <location>
        <begin position="685"/>
        <end position="753"/>
    </location>
</feature>
<feature type="compositionally biased region" description="Basic and acidic residues" evidence="7">
    <location>
        <begin position="671"/>
        <end position="685"/>
    </location>
</feature>
<dbReference type="InterPro" id="IPR058607">
    <property type="entry name" value="HMG-box_Cic-like"/>
</dbReference>
<reference evidence="10 11" key="1">
    <citation type="submission" date="2025-04" db="UniProtKB">
        <authorList>
            <consortium name="RefSeq"/>
        </authorList>
    </citation>
    <scope>IDENTIFICATION</scope>
    <source>
        <tissue evidence="10 11">Tentacle</tissue>
    </source>
</reference>
<dbReference type="Gene3D" id="1.10.30.10">
    <property type="entry name" value="High mobility group box domain"/>
    <property type="match status" value="1"/>
</dbReference>
<dbReference type="KEGG" id="aten:116299691"/>
<evidence type="ECO:0000259" key="8">
    <source>
        <dbReference type="PROSITE" id="PS50118"/>
    </source>
</evidence>
<evidence type="ECO:0000256" key="1">
    <source>
        <dbReference type="ARBA" id="ARBA00022553"/>
    </source>
</evidence>
<feature type="region of interest" description="Disordered" evidence="7">
    <location>
        <begin position="854"/>
        <end position="889"/>
    </location>
</feature>
<dbReference type="InterPro" id="IPR052412">
    <property type="entry name" value="CC-Dev_Transcription_Reg"/>
</dbReference>
<feature type="compositionally biased region" description="Polar residues" evidence="7">
    <location>
        <begin position="1340"/>
        <end position="1349"/>
    </location>
</feature>
<feature type="compositionally biased region" description="Basic and acidic residues" evidence="7">
    <location>
        <begin position="854"/>
        <end position="866"/>
    </location>
</feature>
<feature type="compositionally biased region" description="Polar residues" evidence="7">
    <location>
        <begin position="1065"/>
        <end position="1079"/>
    </location>
</feature>
<evidence type="ECO:0000256" key="7">
    <source>
        <dbReference type="SAM" id="MobiDB-lite"/>
    </source>
</evidence>
<dbReference type="RefSeq" id="XP_031564264.1">
    <property type="nucleotide sequence ID" value="XM_031708404.1"/>
</dbReference>
<evidence type="ECO:0000313" key="11">
    <source>
        <dbReference type="RefSeq" id="XP_031564264.1"/>
    </source>
</evidence>
<keyword evidence="2" id="KW-0805">Transcription regulation</keyword>
<protein>
    <submittedName>
        <fullName evidence="10 11">Protein capicua homolog isoform X1</fullName>
    </submittedName>
</protein>
<feature type="compositionally biased region" description="Polar residues" evidence="7">
    <location>
        <begin position="196"/>
        <end position="228"/>
    </location>
</feature>
<keyword evidence="4" id="KW-0804">Transcription</keyword>
<dbReference type="InterPro" id="IPR036910">
    <property type="entry name" value="HMG_box_dom_sf"/>
</dbReference>
<evidence type="ECO:0000256" key="3">
    <source>
        <dbReference type="ARBA" id="ARBA00023125"/>
    </source>
</evidence>
<name>A0A6P8I6T0_ACTTE</name>
<dbReference type="GeneID" id="116299691"/>
<feature type="compositionally biased region" description="Polar residues" evidence="7">
    <location>
        <begin position="386"/>
        <end position="410"/>
    </location>
</feature>
<feature type="compositionally biased region" description="Polar residues" evidence="7">
    <location>
        <begin position="91"/>
        <end position="104"/>
    </location>
</feature>
<evidence type="ECO:0000256" key="6">
    <source>
        <dbReference type="PROSITE-ProRule" id="PRU00267"/>
    </source>
</evidence>
<accession>A0A6P8I6T0</accession>
<proteinExistence type="predicted"/>
<feature type="compositionally biased region" description="Basic and acidic residues" evidence="7">
    <location>
        <begin position="62"/>
        <end position="83"/>
    </location>
</feature>
<feature type="compositionally biased region" description="Low complexity" evidence="7">
    <location>
        <begin position="775"/>
        <end position="786"/>
    </location>
</feature>
<feature type="region of interest" description="Disordered" evidence="7">
    <location>
        <begin position="1413"/>
        <end position="1502"/>
    </location>
</feature>
<feature type="compositionally biased region" description="Low complexity" evidence="7">
    <location>
        <begin position="1298"/>
        <end position="1311"/>
    </location>
</feature>
<feature type="region of interest" description="Disordered" evidence="7">
    <location>
        <begin position="631"/>
        <end position="685"/>
    </location>
</feature>
<feature type="compositionally biased region" description="Low complexity" evidence="7">
    <location>
        <begin position="1465"/>
        <end position="1484"/>
    </location>
</feature>
<keyword evidence="3 6" id="KW-0238">DNA-binding</keyword>
<feature type="compositionally biased region" description="Low complexity" evidence="7">
    <location>
        <begin position="1012"/>
        <end position="1023"/>
    </location>
</feature>
<evidence type="ECO:0000313" key="10">
    <source>
        <dbReference type="RefSeq" id="XP_031564263.1"/>
    </source>
</evidence>
<keyword evidence="5 6" id="KW-0539">Nucleus</keyword>
<dbReference type="CDD" id="cd21990">
    <property type="entry name" value="HMG-box_CIC-like"/>
    <property type="match status" value="1"/>
</dbReference>
<feature type="compositionally biased region" description="Low complexity" evidence="7">
    <location>
        <begin position="19"/>
        <end position="30"/>
    </location>
</feature>
<feature type="compositionally biased region" description="Polar residues" evidence="7">
    <location>
        <begin position="962"/>
        <end position="972"/>
    </location>
</feature>
<dbReference type="Proteomes" id="UP000515163">
    <property type="component" value="Unplaced"/>
</dbReference>
<evidence type="ECO:0000313" key="9">
    <source>
        <dbReference type="Proteomes" id="UP000515163"/>
    </source>
</evidence>
<feature type="region of interest" description="Disordered" evidence="7">
    <location>
        <begin position="1"/>
        <end position="138"/>
    </location>
</feature>
<dbReference type="GO" id="GO:0005634">
    <property type="term" value="C:nucleus"/>
    <property type="evidence" value="ECO:0007669"/>
    <property type="project" value="UniProtKB-UniRule"/>
</dbReference>
<feature type="compositionally biased region" description="Polar residues" evidence="7">
    <location>
        <begin position="423"/>
        <end position="446"/>
    </location>
</feature>
<feature type="region of interest" description="Disordered" evidence="7">
    <location>
        <begin position="940"/>
        <end position="1043"/>
    </location>
</feature>
<feature type="region of interest" description="Disordered" evidence="7">
    <location>
        <begin position="373"/>
        <end position="483"/>
    </location>
</feature>
<feature type="compositionally biased region" description="Polar residues" evidence="7">
    <location>
        <begin position="1104"/>
        <end position="1135"/>
    </location>
</feature>
<evidence type="ECO:0000256" key="4">
    <source>
        <dbReference type="ARBA" id="ARBA00023163"/>
    </source>
</evidence>
<feature type="compositionally biased region" description="Basic and acidic residues" evidence="7">
    <location>
        <begin position="974"/>
        <end position="992"/>
    </location>
</feature>
<feature type="compositionally biased region" description="Basic residues" evidence="7">
    <location>
        <begin position="1"/>
        <end position="13"/>
    </location>
</feature>
<feature type="region of interest" description="Disordered" evidence="7">
    <location>
        <begin position="196"/>
        <end position="233"/>
    </location>
</feature>
<feature type="compositionally biased region" description="Polar residues" evidence="7">
    <location>
        <begin position="1285"/>
        <end position="1297"/>
    </location>
</feature>
<feature type="compositionally biased region" description="Basic residues" evidence="7">
    <location>
        <begin position="1437"/>
        <end position="1448"/>
    </location>
</feature>
<dbReference type="PROSITE" id="PS50118">
    <property type="entry name" value="HMG_BOX_2"/>
    <property type="match status" value="1"/>
</dbReference>
<organism evidence="9 11">
    <name type="scientific">Actinia tenebrosa</name>
    <name type="common">Australian red waratah sea anemone</name>
    <dbReference type="NCBI Taxonomy" id="6105"/>
    <lineage>
        <taxon>Eukaryota</taxon>
        <taxon>Metazoa</taxon>
        <taxon>Cnidaria</taxon>
        <taxon>Anthozoa</taxon>
        <taxon>Hexacorallia</taxon>
        <taxon>Actiniaria</taxon>
        <taxon>Actiniidae</taxon>
        <taxon>Actinia</taxon>
    </lineage>
</organism>
<dbReference type="PANTHER" id="PTHR13059:SF13">
    <property type="entry name" value="PROTEIN CAPICUA HOMOLOG"/>
    <property type="match status" value="1"/>
</dbReference>
<dbReference type="InterPro" id="IPR009071">
    <property type="entry name" value="HMG_box_dom"/>
</dbReference>
<dbReference type="GO" id="GO:0000981">
    <property type="term" value="F:DNA-binding transcription factor activity, RNA polymerase II-specific"/>
    <property type="evidence" value="ECO:0007669"/>
    <property type="project" value="TreeGrafter"/>
</dbReference>
<dbReference type="SUPFAM" id="SSF47095">
    <property type="entry name" value="HMG-box"/>
    <property type="match status" value="1"/>
</dbReference>
<dbReference type="RefSeq" id="XP_031564263.1">
    <property type="nucleotide sequence ID" value="XM_031708403.1"/>
</dbReference>
<feature type="compositionally biased region" description="Basic and acidic residues" evidence="7">
    <location>
        <begin position="790"/>
        <end position="801"/>
    </location>
</feature>
<dbReference type="SMART" id="SM00398">
    <property type="entry name" value="HMG"/>
    <property type="match status" value="1"/>
</dbReference>
<feature type="region of interest" description="Disordered" evidence="7">
    <location>
        <begin position="755"/>
        <end position="834"/>
    </location>
</feature>
<feature type="region of interest" description="Disordered" evidence="7">
    <location>
        <begin position="1065"/>
        <end position="1147"/>
    </location>
</feature>
<feature type="compositionally biased region" description="Polar residues" evidence="7">
    <location>
        <begin position="1318"/>
        <end position="1327"/>
    </location>
</feature>
<feature type="compositionally biased region" description="Polar residues" evidence="7">
    <location>
        <begin position="1087"/>
        <end position="1096"/>
    </location>
</feature>
<dbReference type="GO" id="GO:0000977">
    <property type="term" value="F:RNA polymerase II transcription regulatory region sequence-specific DNA binding"/>
    <property type="evidence" value="ECO:0007669"/>
    <property type="project" value="TreeGrafter"/>
</dbReference>
<dbReference type="OrthoDB" id="2377365at2759"/>
<feature type="compositionally biased region" description="Polar residues" evidence="7">
    <location>
        <begin position="118"/>
        <end position="138"/>
    </location>
</feature>
<gene>
    <name evidence="10 11" type="primary">LOC116299691</name>
</gene>
<feature type="region of interest" description="Disordered" evidence="7">
    <location>
        <begin position="515"/>
        <end position="540"/>
    </location>
</feature>
<evidence type="ECO:0000256" key="2">
    <source>
        <dbReference type="ARBA" id="ARBA00023015"/>
    </source>
</evidence>
<dbReference type="Pfam" id="PF00505">
    <property type="entry name" value="HMG_box"/>
    <property type="match status" value="1"/>
</dbReference>
<keyword evidence="1" id="KW-0597">Phosphoprotein</keyword>
<feature type="region of interest" description="Disordered" evidence="7">
    <location>
        <begin position="284"/>
        <end position="315"/>
    </location>
</feature>
<feature type="DNA-binding region" description="HMG box" evidence="6">
    <location>
        <begin position="685"/>
        <end position="753"/>
    </location>
</feature>
<keyword evidence="9" id="KW-1185">Reference proteome</keyword>
<feature type="compositionally biased region" description="Acidic residues" evidence="7">
    <location>
        <begin position="302"/>
        <end position="311"/>
    </location>
</feature>
<dbReference type="FunFam" id="1.10.30.10:FF:000075">
    <property type="entry name" value="Capicua transcriptional repressor a"/>
    <property type="match status" value="1"/>
</dbReference>
<feature type="region of interest" description="Disordered" evidence="7">
    <location>
        <begin position="1285"/>
        <end position="1359"/>
    </location>
</feature>
<dbReference type="PANTHER" id="PTHR13059">
    <property type="entry name" value="HMG-BOX TRANSCRIPTION FACTOR BBX"/>
    <property type="match status" value="1"/>
</dbReference>
<evidence type="ECO:0000256" key="5">
    <source>
        <dbReference type="ARBA" id="ARBA00023242"/>
    </source>
</evidence>
<sequence>MNRRTGSRIRRVTSKAVDLKTTSSQQQQQQKDNELEEEEKKSSNDRAIPVNHLQRNSVQKTTNDRPEENTKTHSRSSDNKCSSKELFLPPLSTTGSAHTNNDLKSSPRNDGGRRKVGLSNTGSMAKKTGVNTDVNKSLNNRSLLSPTLAKRQGVARQLAFQESFDGKTKFNEDENTDSAISDEEIEGASELYSQNRTGMNNSQRSWRASPSKASHTELVSRTPTPTQQKYKKGDIVQMPNGIRKKFNGKQWRRLCSRDNCNKESQRRGYCSRHLSLKGKSIKSLSSIPGRKKGTMHGRELDWESGDSEGSVEGEVNATNDERNLDDKEQEAAAMLVSLSNSRCATPFSNPATPLPVSPAFGGSFSPSFNFQVTPGTHKPNMKASKSGRSSSTELLSPFFNGSGSTNTISPDSGIHCREDVHSATPSITSPSPLFSPNTPTKRTFSPISPPAGGGTSPVPPTPPAISSKRTFSVSPIPAPSAITPPKAKVARVMYSPIPPQSLPVTSSSTFVPVTQTQPRHETCNLDKGPLPPEVKPTDSENSIKESFLTSKTILKTQEAAKVVEHVPTVQIPSTQVNIIQVAIHPWVTLIPHLSYTVSNEKQDQACLAGTMSSENESETVKLQTGIINSLLVHDDSQGEDEEMRTSVLPDESGMQRDNDAVGTGPSRKRTRSEGKDEGKDSKDYVRRPMNAFMIFSKRHRGLVHQQNPHQDNRTVSKILGEWWYALGPDKKQEYNHLAAQVKEAHYKAHPDWKWCSKDRKKSPRKTSERADSIDSASGSGLPSGSLDYVEDVKQSMDDIKPKMRCKRSQSTPIYQGESHESVQRSFTPQPRGLDSPQALVELAQMCSTRLAEREQKLDINKQETRSEVPCSSSTNPDEHAQDSDDEGSVELECRENLDANEGAFDSSDDEDIESRVFPQQRFSPAVTAGFNQRSLTPDVSKAKYSPIPFTRRARTPDVLSKAGSNGTTVRSKTPSREHDSRKQTHRVVEPTFRRQLSGDSEKSADCDTFVRPTTAPSTKSSSPGLTISGNFKPKGSVFRPKSSRHQILARGPGVLSNGGFSKAGSSGVLNSSAVHSTAQPRGVPDNDQGSVSNAGSSMLPIRPNVQSDKTHSQSFSNNLQHQATNKSPLSSPTRKTQLKPIAPLPGGVSSTSTAITNFLKTAKPKGTSRIIPLGTKPFGASAALQGMVQNLPINYSQDGWPVVLPRVGTNSSEGSVATSSVVPVGTQGQTQIRPLQIVPSVQGQSYSGTVFQSMAPQMFKPLMSPTLGVTRSTFHFSSPVISTGVEKSSTLDTQVNVSRSDSSRQLSSPNSGLDATGIAQNPNHLASTGTETTVEGVGGNSSKSMSTHVDAQPDVDSPKQIKETGTALLETGAGQGHDRTETSSQQKTILKRFVNDGMEEVLADVDFTRQFADLPEYNPRNPKDQPTKLSPNVPKPPLHKTRYSSRHAKAADGQIDEPQGDGERASSSASNHSSLDALAEAAALQGSGPKGTQCIRNEERCH</sequence>